<dbReference type="GO" id="GO:0008168">
    <property type="term" value="F:methyltransferase activity"/>
    <property type="evidence" value="ECO:0007669"/>
    <property type="project" value="UniProtKB-KW"/>
</dbReference>
<dbReference type="Pfam" id="PF13578">
    <property type="entry name" value="Methyltransf_24"/>
    <property type="match status" value="1"/>
</dbReference>
<proteinExistence type="predicted"/>
<name>A0A6J7X0I1_9CAUD</name>
<dbReference type="EMBL" id="LR798321">
    <property type="protein sequence ID" value="CAB5223510.1"/>
    <property type="molecule type" value="Genomic_DNA"/>
</dbReference>
<dbReference type="InterPro" id="IPR029063">
    <property type="entry name" value="SAM-dependent_MTases_sf"/>
</dbReference>
<reference evidence="1" key="1">
    <citation type="submission" date="2020-05" db="EMBL/GenBank/DDBJ databases">
        <authorList>
            <person name="Chiriac C."/>
            <person name="Salcher M."/>
            <person name="Ghai R."/>
            <person name="Kavagutti S V."/>
        </authorList>
    </citation>
    <scope>NUCLEOTIDE SEQUENCE</scope>
</reference>
<evidence type="ECO:0000313" key="1">
    <source>
        <dbReference type="EMBL" id="CAB5223510.1"/>
    </source>
</evidence>
<sequence length="204" mass="23166">MTLREIIAKYDINGHEKDGGTDKDTFHSYIELYEQLLAPFVDKAITLVEIGIQYGGSMLLWQDYLPKAQFIFVDNVNCISPRILDHLDPSRTSLLFQDAYSEISANAVSRIADSGLPGGIDFIIDDGPHTLQSQIDFLRLYLPSLNKGGVALIEDVQDVQWFAHLEWEVKNAGSEFALEFAFERVDLRHVKGRYDDLVFVVKRL</sequence>
<keyword evidence="1" id="KW-0808">Transferase</keyword>
<dbReference type="Gene3D" id="3.40.50.150">
    <property type="entry name" value="Vaccinia Virus protein VP39"/>
    <property type="match status" value="1"/>
</dbReference>
<protein>
    <submittedName>
        <fullName evidence="1">Methyltransferase domain containing protein</fullName>
    </submittedName>
</protein>
<dbReference type="SUPFAM" id="SSF53335">
    <property type="entry name" value="S-adenosyl-L-methionine-dependent methyltransferases"/>
    <property type="match status" value="1"/>
</dbReference>
<dbReference type="GO" id="GO:0032259">
    <property type="term" value="P:methylation"/>
    <property type="evidence" value="ECO:0007669"/>
    <property type="project" value="UniProtKB-KW"/>
</dbReference>
<gene>
    <name evidence="1" type="ORF">UFOVP383_108</name>
</gene>
<organism evidence="1">
    <name type="scientific">uncultured Caudovirales phage</name>
    <dbReference type="NCBI Taxonomy" id="2100421"/>
    <lineage>
        <taxon>Viruses</taxon>
        <taxon>Duplodnaviria</taxon>
        <taxon>Heunggongvirae</taxon>
        <taxon>Uroviricota</taxon>
        <taxon>Caudoviricetes</taxon>
        <taxon>Peduoviridae</taxon>
        <taxon>Maltschvirus</taxon>
        <taxon>Maltschvirus maltsch</taxon>
    </lineage>
</organism>
<accession>A0A6J7X0I1</accession>
<keyword evidence="1" id="KW-0489">Methyltransferase</keyword>